<evidence type="ECO:0008006" key="3">
    <source>
        <dbReference type="Google" id="ProtNLM"/>
    </source>
</evidence>
<dbReference type="EMBL" id="AP024545">
    <property type="protein sequence ID" value="BCT93674.1"/>
    <property type="molecule type" value="Genomic_DNA"/>
</dbReference>
<protein>
    <recommendedName>
        <fullName evidence="3">DUF2185 domain-containing protein</fullName>
    </recommendedName>
</protein>
<accession>A0ABN6FXL6</accession>
<dbReference type="RefSeq" id="WP_213434590.1">
    <property type="nucleotide sequence ID" value="NZ_AP024545.1"/>
</dbReference>
<gene>
    <name evidence="1" type="ORF">LYSCAS_26980</name>
</gene>
<reference evidence="1 2" key="1">
    <citation type="submission" date="2021-03" db="EMBL/GenBank/DDBJ databases">
        <title>Complete Genome Sequences of Two Lysobacter Strains Isolated from Sea Water (Lysobacter caseinilyticus) and Soil (Lysobacter helvus) in South Korea.</title>
        <authorList>
            <person name="Watanabe Y."/>
            <person name="Arakawa K."/>
        </authorList>
    </citation>
    <scope>NUCLEOTIDE SEQUENCE [LARGE SCALE GENOMIC DNA]</scope>
    <source>
        <strain evidence="1 2">KVB24</strain>
    </source>
</reference>
<sequence length="109" mass="12242">METVEVHPHSFSSESWPFADPINTLAYASSQVLNGRPILLVFHDHDGEWQFLTGEDREECKIICLGCAFERDAALAGLAAMPIGWMAYRASMDKSWQCEPYEDSDGVED</sequence>
<organism evidence="1 2">
    <name type="scientific">Noviluteimonas caseinilytica</name>
    <dbReference type="NCBI Taxonomy" id="2675101"/>
    <lineage>
        <taxon>Bacteria</taxon>
        <taxon>Pseudomonadati</taxon>
        <taxon>Pseudomonadota</taxon>
        <taxon>Gammaproteobacteria</taxon>
        <taxon>Lysobacterales</taxon>
        <taxon>Lysobacteraceae</taxon>
        <taxon>Noviluteimonas</taxon>
    </lineage>
</organism>
<evidence type="ECO:0000313" key="2">
    <source>
        <dbReference type="Proteomes" id="UP000681317"/>
    </source>
</evidence>
<keyword evidence="2" id="KW-1185">Reference proteome</keyword>
<name>A0ABN6FXL6_9GAMM</name>
<evidence type="ECO:0000313" key="1">
    <source>
        <dbReference type="EMBL" id="BCT93674.1"/>
    </source>
</evidence>
<dbReference type="Proteomes" id="UP000681317">
    <property type="component" value="Chromosome"/>
</dbReference>
<proteinExistence type="predicted"/>